<proteinExistence type="predicted"/>
<keyword evidence="1" id="KW-0472">Membrane</keyword>
<protein>
    <submittedName>
        <fullName evidence="3">DUF1269 domain-containing protein</fullName>
    </submittedName>
</protein>
<keyword evidence="1" id="KW-1133">Transmembrane helix</keyword>
<dbReference type="EMBL" id="QBML01000023">
    <property type="protein sequence ID" value="PZO38454.1"/>
    <property type="molecule type" value="Genomic_DNA"/>
</dbReference>
<name>A0A2W4VZU3_9CYAN</name>
<reference evidence="3 4" key="1">
    <citation type="submission" date="2018-04" db="EMBL/GenBank/DDBJ databases">
        <authorList>
            <person name="Go L.Y."/>
            <person name="Mitchell J.A."/>
        </authorList>
    </citation>
    <scope>NUCLEOTIDE SEQUENCE [LARGE SCALE GENOMIC DNA]</scope>
    <source>
        <strain evidence="3">ULC066bin1</strain>
    </source>
</reference>
<evidence type="ECO:0000313" key="4">
    <source>
        <dbReference type="Proteomes" id="UP000249467"/>
    </source>
</evidence>
<dbReference type="PANTHER" id="PTHR36109">
    <property type="entry name" value="MEMBRANE PROTEIN-RELATED"/>
    <property type="match status" value="1"/>
</dbReference>
<organism evidence="3 4">
    <name type="scientific">Pseudanabaena frigida</name>
    <dbReference type="NCBI Taxonomy" id="945775"/>
    <lineage>
        <taxon>Bacteria</taxon>
        <taxon>Bacillati</taxon>
        <taxon>Cyanobacteriota</taxon>
        <taxon>Cyanophyceae</taxon>
        <taxon>Pseudanabaenales</taxon>
        <taxon>Pseudanabaenaceae</taxon>
        <taxon>Pseudanabaena</taxon>
    </lineage>
</organism>
<evidence type="ECO:0000256" key="1">
    <source>
        <dbReference type="SAM" id="Phobius"/>
    </source>
</evidence>
<dbReference type="AlphaFoldDB" id="A0A2W4VZU3"/>
<feature type="transmembrane region" description="Helical" evidence="1">
    <location>
        <begin position="104"/>
        <end position="137"/>
    </location>
</feature>
<dbReference type="Proteomes" id="UP000249467">
    <property type="component" value="Unassembled WGS sequence"/>
</dbReference>
<evidence type="ECO:0000313" key="3">
    <source>
        <dbReference type="EMBL" id="PZO38454.1"/>
    </source>
</evidence>
<dbReference type="InterPro" id="IPR025889">
    <property type="entry name" value="GSP17M-like_dom"/>
</dbReference>
<accession>A0A2W4VZU3</accession>
<comment type="caution">
    <text evidence="3">The sequence shown here is derived from an EMBL/GenBank/DDBJ whole genome shotgun (WGS) entry which is preliminary data.</text>
</comment>
<keyword evidence="1" id="KW-0812">Transmembrane</keyword>
<feature type="domain" description="General stress protein 17M-like" evidence="2">
    <location>
        <begin position="11"/>
        <end position="59"/>
    </location>
</feature>
<dbReference type="Pfam" id="PF11181">
    <property type="entry name" value="YflT"/>
    <property type="match status" value="1"/>
</dbReference>
<gene>
    <name evidence="3" type="ORF">DCF19_16145</name>
</gene>
<evidence type="ECO:0000259" key="2">
    <source>
        <dbReference type="Pfam" id="PF11181"/>
    </source>
</evidence>
<dbReference type="InterPro" id="IPR052948">
    <property type="entry name" value="Low_temp-induced_all0457"/>
</dbReference>
<reference evidence="3 4" key="2">
    <citation type="submission" date="2018-06" db="EMBL/GenBank/DDBJ databases">
        <title>Metagenomic assembly of (sub)arctic Cyanobacteria and their associated microbiome from non-axenic cultures.</title>
        <authorList>
            <person name="Baurain D."/>
        </authorList>
    </citation>
    <scope>NUCLEOTIDE SEQUENCE [LARGE SCALE GENOMIC DNA]</scope>
    <source>
        <strain evidence="3">ULC066bin1</strain>
    </source>
</reference>
<sequence>MTVAQQNKRAIGTFSNHADAETALRELRDSDFPMNKVSVVGQDIDRNSNIAGADGSNRLSDLEEKHNKADQGAATGAATGGAVGGLTGLLVGLGMVAIPGVGPIMLAGAAATTLATTLAGGAIGAATGGIVGALVGMGIPEDRAKKYSDRIEHGDYLVMVEGSNDDVQRAQAILSHRGIDDWGIYDDNRETHNSRSVIDGNPNR</sequence>
<feature type="transmembrane region" description="Helical" evidence="1">
    <location>
        <begin position="73"/>
        <end position="98"/>
    </location>
</feature>
<dbReference type="PANTHER" id="PTHR36109:SF2">
    <property type="entry name" value="MEMBRANE PROTEIN"/>
    <property type="match status" value="1"/>
</dbReference>